<dbReference type="Proteomes" id="UP001064971">
    <property type="component" value="Plasmid pDAETH-4"/>
</dbReference>
<keyword evidence="1" id="KW-0472">Membrane</keyword>
<geneLocation type="plasmid" evidence="2 3">
    <name>pDAETH-4</name>
</geneLocation>
<organism evidence="2 3">
    <name type="scientific">Deinococcus aetherius</name>
    <dbReference type="NCBI Taxonomy" id="200252"/>
    <lineage>
        <taxon>Bacteria</taxon>
        <taxon>Thermotogati</taxon>
        <taxon>Deinococcota</taxon>
        <taxon>Deinococci</taxon>
        <taxon>Deinococcales</taxon>
        <taxon>Deinococcaceae</taxon>
        <taxon>Deinococcus</taxon>
    </lineage>
</organism>
<feature type="transmembrane region" description="Helical" evidence="1">
    <location>
        <begin position="36"/>
        <end position="58"/>
    </location>
</feature>
<sequence length="70" mass="7879">MELDPETKVRIEAEEAYRAEVRRSQPPSVDKRRQNFILLGVLAVLALLYGLSHASWLVTLTPAPTQQHAP</sequence>
<gene>
    <name evidence="2" type="ORF">DAETH_48070</name>
</gene>
<accession>A0ABM8ALW6</accession>
<name>A0ABM8ALW6_9DEIO</name>
<keyword evidence="1" id="KW-0812">Transmembrane</keyword>
<keyword evidence="1" id="KW-1133">Transmembrane helix</keyword>
<keyword evidence="2" id="KW-0614">Plasmid</keyword>
<evidence type="ECO:0000313" key="2">
    <source>
        <dbReference type="EMBL" id="BDP44838.1"/>
    </source>
</evidence>
<dbReference type="RefSeq" id="WP_264778966.1">
    <property type="nucleotide sequence ID" value="NZ_AP026564.1"/>
</dbReference>
<dbReference type="EMBL" id="AP026564">
    <property type="protein sequence ID" value="BDP44838.1"/>
    <property type="molecule type" value="Genomic_DNA"/>
</dbReference>
<proteinExistence type="predicted"/>
<evidence type="ECO:0000313" key="3">
    <source>
        <dbReference type="Proteomes" id="UP001064971"/>
    </source>
</evidence>
<reference evidence="2" key="1">
    <citation type="submission" date="2022-07" db="EMBL/GenBank/DDBJ databases">
        <title>Complete Genome Sequence of the Radioresistant Bacterium Deinococcus aetherius ST0316, Isolated from the Air Dust collected in Lower Stratosphere above Japan.</title>
        <authorList>
            <person name="Satoh K."/>
            <person name="Hagiwara K."/>
            <person name="Katsumata K."/>
            <person name="Kubo A."/>
            <person name="Yokobori S."/>
            <person name="Yamagishi A."/>
            <person name="Oono Y."/>
            <person name="Narumi I."/>
        </authorList>
    </citation>
    <scope>NUCLEOTIDE SEQUENCE</scope>
    <source>
        <strain evidence="2">ST0316</strain>
        <plasmid evidence="2">pDAETH-4</plasmid>
    </source>
</reference>
<keyword evidence="3" id="KW-1185">Reference proteome</keyword>
<evidence type="ECO:0000256" key="1">
    <source>
        <dbReference type="SAM" id="Phobius"/>
    </source>
</evidence>
<protein>
    <submittedName>
        <fullName evidence="2">Uncharacterized protein</fullName>
    </submittedName>
</protein>